<keyword evidence="8" id="KW-1185">Reference proteome</keyword>
<evidence type="ECO:0000256" key="5">
    <source>
        <dbReference type="SAM" id="MobiDB-lite"/>
    </source>
</evidence>
<dbReference type="PANTHER" id="PTHR42648">
    <property type="entry name" value="TRANSPOSASE, PUTATIVE-RELATED"/>
    <property type="match status" value="1"/>
</dbReference>
<evidence type="ECO:0000256" key="3">
    <source>
        <dbReference type="ARBA" id="ARBA00022750"/>
    </source>
</evidence>
<proteinExistence type="predicted"/>
<dbReference type="GO" id="GO:0006508">
    <property type="term" value="P:proteolysis"/>
    <property type="evidence" value="ECO:0007669"/>
    <property type="project" value="UniProtKB-KW"/>
</dbReference>
<dbReference type="Gene3D" id="3.30.420.10">
    <property type="entry name" value="Ribonuclease H-like superfamily/Ribonuclease H"/>
    <property type="match status" value="1"/>
</dbReference>
<evidence type="ECO:0000313" key="8">
    <source>
        <dbReference type="Proteomes" id="UP000233837"/>
    </source>
</evidence>
<dbReference type="PROSITE" id="PS50994">
    <property type="entry name" value="INTEGRASE"/>
    <property type="match status" value="1"/>
</dbReference>
<dbReference type="AlphaFoldDB" id="A0A2I0XJE0"/>
<dbReference type="Pfam" id="PF25597">
    <property type="entry name" value="SH3_retrovirus"/>
    <property type="match status" value="1"/>
</dbReference>
<dbReference type="InterPro" id="IPR039537">
    <property type="entry name" value="Retrotran_Ty1/copia-like"/>
</dbReference>
<gene>
    <name evidence="7" type="ORF">MA16_Dca019477</name>
</gene>
<dbReference type="Proteomes" id="UP000233837">
    <property type="component" value="Unassembled WGS sequence"/>
</dbReference>
<evidence type="ECO:0000313" key="7">
    <source>
        <dbReference type="EMBL" id="PKU88027.1"/>
    </source>
</evidence>
<dbReference type="Pfam" id="PF13976">
    <property type="entry name" value="gag_pre-integrs"/>
    <property type="match status" value="1"/>
</dbReference>
<dbReference type="InterPro" id="IPR012337">
    <property type="entry name" value="RNaseH-like_sf"/>
</dbReference>
<reference evidence="7 8" key="1">
    <citation type="journal article" date="2016" name="Sci. Rep.">
        <title>The Dendrobium catenatum Lindl. genome sequence provides insights into polysaccharide synthase, floral development and adaptive evolution.</title>
        <authorList>
            <person name="Zhang G.Q."/>
            <person name="Xu Q."/>
            <person name="Bian C."/>
            <person name="Tsai W.C."/>
            <person name="Yeh C.M."/>
            <person name="Liu K.W."/>
            <person name="Yoshida K."/>
            <person name="Zhang L.S."/>
            <person name="Chang S.B."/>
            <person name="Chen F."/>
            <person name="Shi Y."/>
            <person name="Su Y.Y."/>
            <person name="Zhang Y.Q."/>
            <person name="Chen L.J."/>
            <person name="Yin Y."/>
            <person name="Lin M."/>
            <person name="Huang H."/>
            <person name="Deng H."/>
            <person name="Wang Z.W."/>
            <person name="Zhu S.L."/>
            <person name="Zhao X."/>
            <person name="Deng C."/>
            <person name="Niu S.C."/>
            <person name="Huang J."/>
            <person name="Wang M."/>
            <person name="Liu G.H."/>
            <person name="Yang H.J."/>
            <person name="Xiao X.J."/>
            <person name="Hsiao Y.Y."/>
            <person name="Wu W.L."/>
            <person name="Chen Y.Y."/>
            <person name="Mitsuda N."/>
            <person name="Ohme-Takagi M."/>
            <person name="Luo Y.B."/>
            <person name="Van de Peer Y."/>
            <person name="Liu Z.J."/>
        </authorList>
    </citation>
    <scope>NUCLEOTIDE SEQUENCE [LARGE SCALE GENOMIC DNA]</scope>
    <source>
        <tissue evidence="7">The whole plant</tissue>
    </source>
</reference>
<dbReference type="InterPro" id="IPR054722">
    <property type="entry name" value="PolX-like_BBD"/>
</dbReference>
<dbReference type="Pfam" id="PF07727">
    <property type="entry name" value="RVT_2"/>
    <property type="match status" value="1"/>
</dbReference>
<feature type="domain" description="Integrase catalytic" evidence="6">
    <location>
        <begin position="492"/>
        <end position="660"/>
    </location>
</feature>
<evidence type="ECO:0000259" key="6">
    <source>
        <dbReference type="PROSITE" id="PS50994"/>
    </source>
</evidence>
<dbReference type="Pfam" id="PF22936">
    <property type="entry name" value="Pol_BBD"/>
    <property type="match status" value="1"/>
</dbReference>
<keyword evidence="2" id="KW-0479">Metal-binding</keyword>
<dbReference type="Pfam" id="PF14223">
    <property type="entry name" value="Retrotran_gag_2"/>
    <property type="match status" value="1"/>
</dbReference>
<dbReference type="SUPFAM" id="SSF53098">
    <property type="entry name" value="Ribonuclease H-like"/>
    <property type="match status" value="1"/>
</dbReference>
<dbReference type="InterPro" id="IPR025724">
    <property type="entry name" value="GAG-pre-integrase_dom"/>
</dbReference>
<dbReference type="InterPro" id="IPR043502">
    <property type="entry name" value="DNA/RNA_pol_sf"/>
</dbReference>
<dbReference type="InterPro" id="IPR001584">
    <property type="entry name" value="Integrase_cat-core"/>
</dbReference>
<dbReference type="GO" id="GO:0003676">
    <property type="term" value="F:nucleic acid binding"/>
    <property type="evidence" value="ECO:0007669"/>
    <property type="project" value="InterPro"/>
</dbReference>
<protein>
    <submittedName>
        <fullName evidence="7">Retrovirus-related Pol polyprotein from transposon TNT 1-94</fullName>
    </submittedName>
</protein>
<reference evidence="7 8" key="2">
    <citation type="journal article" date="2017" name="Nature">
        <title>The Apostasia genome and the evolution of orchids.</title>
        <authorList>
            <person name="Zhang G.Q."/>
            <person name="Liu K.W."/>
            <person name="Li Z."/>
            <person name="Lohaus R."/>
            <person name="Hsiao Y.Y."/>
            <person name="Niu S.C."/>
            <person name="Wang J.Y."/>
            <person name="Lin Y.C."/>
            <person name="Xu Q."/>
            <person name="Chen L.J."/>
            <person name="Yoshida K."/>
            <person name="Fujiwara S."/>
            <person name="Wang Z.W."/>
            <person name="Zhang Y.Q."/>
            <person name="Mitsuda N."/>
            <person name="Wang M."/>
            <person name="Liu G.H."/>
            <person name="Pecoraro L."/>
            <person name="Huang H.X."/>
            <person name="Xiao X.J."/>
            <person name="Lin M."/>
            <person name="Wu X.Y."/>
            <person name="Wu W.L."/>
            <person name="Chen Y.Y."/>
            <person name="Chang S.B."/>
            <person name="Sakamoto S."/>
            <person name="Ohme-Takagi M."/>
            <person name="Yagi M."/>
            <person name="Zeng S.J."/>
            <person name="Shen C.Y."/>
            <person name="Yeh C.M."/>
            <person name="Luo Y.B."/>
            <person name="Tsai W.C."/>
            <person name="Van de Peer Y."/>
            <person name="Liu Z.J."/>
        </authorList>
    </citation>
    <scope>NUCLEOTIDE SEQUENCE [LARGE SCALE GENOMIC DNA]</scope>
    <source>
        <tissue evidence="7">The whole plant</tissue>
    </source>
</reference>
<evidence type="ECO:0000256" key="1">
    <source>
        <dbReference type="ARBA" id="ARBA00022670"/>
    </source>
</evidence>
<evidence type="ECO:0000256" key="4">
    <source>
        <dbReference type="ARBA" id="ARBA00022801"/>
    </source>
</evidence>
<dbReference type="InterPro" id="IPR013103">
    <property type="entry name" value="RVT_2"/>
</dbReference>
<organism evidence="7 8">
    <name type="scientific">Dendrobium catenatum</name>
    <dbReference type="NCBI Taxonomy" id="906689"/>
    <lineage>
        <taxon>Eukaryota</taxon>
        <taxon>Viridiplantae</taxon>
        <taxon>Streptophyta</taxon>
        <taxon>Embryophyta</taxon>
        <taxon>Tracheophyta</taxon>
        <taxon>Spermatophyta</taxon>
        <taxon>Magnoliopsida</taxon>
        <taxon>Liliopsida</taxon>
        <taxon>Asparagales</taxon>
        <taxon>Orchidaceae</taxon>
        <taxon>Epidendroideae</taxon>
        <taxon>Malaxideae</taxon>
        <taxon>Dendrobiinae</taxon>
        <taxon>Dendrobium</taxon>
    </lineage>
</organism>
<evidence type="ECO:0000256" key="2">
    <source>
        <dbReference type="ARBA" id="ARBA00022723"/>
    </source>
</evidence>
<keyword evidence="3" id="KW-0064">Aspartyl protease</keyword>
<dbReference type="GO" id="GO:0004190">
    <property type="term" value="F:aspartic-type endopeptidase activity"/>
    <property type="evidence" value="ECO:0007669"/>
    <property type="project" value="UniProtKB-KW"/>
</dbReference>
<accession>A0A2I0XJE0</accession>
<dbReference type="Pfam" id="PF00665">
    <property type="entry name" value="rve"/>
    <property type="match status" value="1"/>
</dbReference>
<dbReference type="SUPFAM" id="SSF56672">
    <property type="entry name" value="DNA/RNA polymerases"/>
    <property type="match status" value="1"/>
</dbReference>
<dbReference type="InterPro" id="IPR036397">
    <property type="entry name" value="RNaseH_sf"/>
</dbReference>
<keyword evidence="4" id="KW-0378">Hydrolase</keyword>
<dbReference type="PANTHER" id="PTHR42648:SF26">
    <property type="entry name" value="INTEGRASE CATALYTIC DOMAIN-CONTAINING PROTEIN"/>
    <property type="match status" value="1"/>
</dbReference>
<dbReference type="EMBL" id="KZ501829">
    <property type="protein sequence ID" value="PKU88027.1"/>
    <property type="molecule type" value="Genomic_DNA"/>
</dbReference>
<sequence>MEASTLSQSHLEEQIASSASDAPILSSSLKFVLSNLKNTVQNPLSRDNYPLWRSQILKICKANGLESFLDPLRPIPEKSLLRSDRTTTPNPLYAQWILNDQNLAAAMCATISASILPYVLQLETTAEIWATLQTRFQSTNRSKVIQLKNELHHISLKNSTMVQYLNDIKSLVDQIAAAGARVDEEDIILYILNGLPSTYQAFKTSIRTMTQPLNLDQLYSFLISEEIHVASDAARSAPLDNSNTALFVNRGRGRRGRGRSQGTSQICQICLKKGHTATDCWHGLNVQYVPQTRQQPRALAADQSRASTEWYLDSGASSHLTHNLDNLSISNPYNGSDGVTIGDGRSVSISNSGKGLLPTPSRKLHLSKILHSPEIHYNLISISQLTRDNNIAVTFTPSGFVFKDLTTHQVIFQGPCRDGLYPIQPPQKSKNHALTVPNSNTTLWHNRLGHPSHRIFHSIASCNSQLHIDKKEFVCHACNKAKQHKAVLELSRNRAKSVLDLIHSDVWGPAPALSNSGMLYYVLFIDDYSRFTWLFPMRQKSEVFNIFVNFKSYIENFTSSKIKCLRTDGGGEFVSTSLSQFLKQHGILHQISCPYTPKQNGVAERKHRHVIETTRSLLDTASVPYKYWPDAVLTATYLINRIPSPNTDNVSPYELLNHKAPSYAHLRTFGSACFPLIPANARHKLQPKAQLCVFLGYSDNYKGYKCCDLHNNKIIFSRHVTFDENCFPFLNSSSNHNTENVQISPLFLTPTSVYQPGTSHTSHTPTPAPSSIIQQIPSTQAIVNPEASDQQTTTAPQFQKQQATHQMLTRSKIGSLKPTVRLNLIHHHQATNNPADPTTYAEANKSVEWRQAMAAEFLALQQQGTWDLVQPPSDATVLGCKWTYRTKLHSDGSVAKHKARLVAQGNHQEYGLDYTETFSPVAKLPTIRILLAIALHYDWTVQQLDVANAFLHGSLTETVYMHQPQGFKDTVHPNYVCRLHKAIYGLKQAPRQWYNTFTSFLTSIGFKHCQSDPSLLIFRTSNISIFLLIYVDDLLITGNSSVKIQDIINMLNTKFTMKHLGAANSFMGIQIKRTADIFFLSQKPYANFILQMAELHHCNPLSNPTCTKMPAVFSPDKILGEPITYRRIIGSLQYLCLTIPDIAYSVNYLS</sequence>
<dbReference type="InterPro" id="IPR057670">
    <property type="entry name" value="SH3_retrovirus"/>
</dbReference>
<feature type="region of interest" description="Disordered" evidence="5">
    <location>
        <begin position="785"/>
        <end position="804"/>
    </location>
</feature>
<name>A0A2I0XJE0_9ASPA</name>
<dbReference type="GO" id="GO:0015074">
    <property type="term" value="P:DNA integration"/>
    <property type="evidence" value="ECO:0007669"/>
    <property type="project" value="InterPro"/>
</dbReference>
<dbReference type="GO" id="GO:0046872">
    <property type="term" value="F:metal ion binding"/>
    <property type="evidence" value="ECO:0007669"/>
    <property type="project" value="UniProtKB-KW"/>
</dbReference>
<keyword evidence="1" id="KW-0645">Protease</keyword>